<evidence type="ECO:0000313" key="2">
    <source>
        <dbReference type="Proteomes" id="UP000594014"/>
    </source>
</evidence>
<reference evidence="1" key="1">
    <citation type="submission" date="2019-08" db="EMBL/GenBank/DDBJ databases">
        <title>Genome sequence of Clostridiales bacterium MT110.</title>
        <authorList>
            <person name="Cao J."/>
        </authorList>
    </citation>
    <scope>NUCLEOTIDE SEQUENCE</scope>
    <source>
        <strain evidence="1">MT110</strain>
    </source>
</reference>
<keyword evidence="2" id="KW-1185">Reference proteome</keyword>
<evidence type="ECO:0000313" key="1">
    <source>
        <dbReference type="EMBL" id="QOX65245.1"/>
    </source>
</evidence>
<dbReference type="Proteomes" id="UP000594014">
    <property type="component" value="Chromosome"/>
</dbReference>
<sequence>MKKLRVGRRMTRKLTTVLLVLAMTLSLLSGCGASGEAGGEAAKDDRAVKIGILQKSRSDQYQILLNAAQDTALAELKSSGKIANFLQVDADTDVQKQLNQADDMIAMGVSVIIMSPVDANGCAPIVDKCKEAGIPIVIVNSKTSNVEDATAFVGSNDVEAGEIMGNFIADQLGGKGNAKGNVLQLEGDIGNSAQIDRDQGLKNTIYKEAGVTVLESLSGKWLREEAMRITEDWLQKYPDISAIAAENDNMGMGALNAVINAGRKDDIVIVSVDAIEDAKLSVQAGELDATVLQDANGQGTGSVDVAFKIARGEAYEKNTNIPFVLITKDNVDQYL</sequence>
<organism evidence="1 2">
    <name type="scientific">Anoxybacterium hadale</name>
    <dbReference type="NCBI Taxonomy" id="3408580"/>
    <lineage>
        <taxon>Bacteria</taxon>
        <taxon>Bacillati</taxon>
        <taxon>Bacillota</taxon>
        <taxon>Clostridia</taxon>
        <taxon>Peptostreptococcales</taxon>
        <taxon>Anaerovoracaceae</taxon>
        <taxon>Anoxybacterium</taxon>
    </lineage>
</organism>
<dbReference type="EMBL" id="CP042469">
    <property type="protein sequence ID" value="QOX65245.1"/>
    <property type="molecule type" value="Genomic_DNA"/>
</dbReference>
<proteinExistence type="predicted"/>
<protein>
    <submittedName>
        <fullName evidence="1">Sugar ABC transporter substrate-binding protein</fullName>
    </submittedName>
</protein>
<name>A0ACD1AFM8_9FIRM</name>
<accession>A0ACD1AFM8</accession>
<gene>
    <name evidence="1" type="ORF">FRZ06_18765</name>
</gene>